<dbReference type="GO" id="GO:0008270">
    <property type="term" value="F:zinc ion binding"/>
    <property type="evidence" value="ECO:0007669"/>
    <property type="project" value="UniProtKB-KW"/>
</dbReference>
<evidence type="ECO:0000259" key="5">
    <source>
        <dbReference type="PROSITE" id="PS50089"/>
    </source>
</evidence>
<organism evidence="6 7">
    <name type="scientific">Anser brachyrhynchus</name>
    <name type="common">Pink-footed goose</name>
    <dbReference type="NCBI Taxonomy" id="132585"/>
    <lineage>
        <taxon>Eukaryota</taxon>
        <taxon>Metazoa</taxon>
        <taxon>Chordata</taxon>
        <taxon>Craniata</taxon>
        <taxon>Vertebrata</taxon>
        <taxon>Euteleostomi</taxon>
        <taxon>Archelosauria</taxon>
        <taxon>Archosauria</taxon>
        <taxon>Dinosauria</taxon>
        <taxon>Saurischia</taxon>
        <taxon>Theropoda</taxon>
        <taxon>Coelurosauria</taxon>
        <taxon>Aves</taxon>
        <taxon>Neognathae</taxon>
        <taxon>Galloanserae</taxon>
        <taxon>Anseriformes</taxon>
        <taxon>Anatidae</taxon>
        <taxon>Anserinae</taxon>
        <taxon>Anser</taxon>
    </lineage>
</organism>
<sequence>MRFSKSKCWIPHLAIGNRSSMDSLGVEMLERSPTERDLGVLVDGKLNVSQPWSLAATSSNHILGCLQHKADVTCPVCQGTPEDVISPCQHQFCLGCILRWAKRSINCPLCRQDITSISLSKGQVTKEGRWHGFLY</sequence>
<evidence type="ECO:0000256" key="3">
    <source>
        <dbReference type="ARBA" id="ARBA00022833"/>
    </source>
</evidence>
<evidence type="ECO:0000256" key="1">
    <source>
        <dbReference type="ARBA" id="ARBA00022723"/>
    </source>
</evidence>
<dbReference type="SUPFAM" id="SSF57850">
    <property type="entry name" value="RING/U-box"/>
    <property type="match status" value="1"/>
</dbReference>
<accession>A0A8B9BZM1</accession>
<reference evidence="6" key="1">
    <citation type="submission" date="2025-08" db="UniProtKB">
        <authorList>
            <consortium name="Ensembl"/>
        </authorList>
    </citation>
    <scope>IDENTIFICATION</scope>
</reference>
<keyword evidence="3" id="KW-0862">Zinc</keyword>
<reference evidence="6" key="2">
    <citation type="submission" date="2025-09" db="UniProtKB">
        <authorList>
            <consortium name="Ensembl"/>
        </authorList>
    </citation>
    <scope>IDENTIFICATION</scope>
</reference>
<dbReference type="PANTHER" id="PTHR12109">
    <property type="entry name" value="RING FINGER PROTEIN 141-RELATED"/>
    <property type="match status" value="1"/>
</dbReference>
<feature type="domain" description="RING-type" evidence="5">
    <location>
        <begin position="74"/>
        <end position="111"/>
    </location>
</feature>
<proteinExistence type="predicted"/>
<keyword evidence="1" id="KW-0479">Metal-binding</keyword>
<dbReference type="SMART" id="SM00184">
    <property type="entry name" value="RING"/>
    <property type="match status" value="1"/>
</dbReference>
<protein>
    <recommendedName>
        <fullName evidence="5">RING-type domain-containing protein</fullName>
    </recommendedName>
</protein>
<name>A0A8B9BZM1_9AVES</name>
<keyword evidence="2 4" id="KW-0863">Zinc-finger</keyword>
<dbReference type="InterPro" id="IPR047126">
    <property type="entry name" value="RNF141-like"/>
</dbReference>
<dbReference type="Gene3D" id="3.30.40.10">
    <property type="entry name" value="Zinc/RING finger domain, C3HC4 (zinc finger)"/>
    <property type="match status" value="1"/>
</dbReference>
<dbReference type="PROSITE" id="PS50089">
    <property type="entry name" value="ZF_RING_2"/>
    <property type="match status" value="1"/>
</dbReference>
<dbReference type="GeneTree" id="ENSGT00960000189906"/>
<evidence type="ECO:0000313" key="7">
    <source>
        <dbReference type="Proteomes" id="UP000694426"/>
    </source>
</evidence>
<dbReference type="Ensembl" id="ENSABRT00000017440.1">
    <property type="protein sequence ID" value="ENSABRP00000012172.1"/>
    <property type="gene ID" value="ENSABRG00000010944.1"/>
</dbReference>
<dbReference type="PROSITE" id="PS00518">
    <property type="entry name" value="ZF_RING_1"/>
    <property type="match status" value="1"/>
</dbReference>
<keyword evidence="7" id="KW-1185">Reference proteome</keyword>
<dbReference type="AlphaFoldDB" id="A0A8B9BZM1"/>
<evidence type="ECO:0000313" key="6">
    <source>
        <dbReference type="Ensembl" id="ENSABRP00000012172.1"/>
    </source>
</evidence>
<dbReference type="Proteomes" id="UP000694426">
    <property type="component" value="Unplaced"/>
</dbReference>
<evidence type="ECO:0000256" key="2">
    <source>
        <dbReference type="ARBA" id="ARBA00022771"/>
    </source>
</evidence>
<dbReference type="InterPro" id="IPR013083">
    <property type="entry name" value="Znf_RING/FYVE/PHD"/>
</dbReference>
<dbReference type="InterPro" id="IPR018957">
    <property type="entry name" value="Znf_C3HC4_RING-type"/>
</dbReference>
<dbReference type="InterPro" id="IPR017907">
    <property type="entry name" value="Znf_RING_CS"/>
</dbReference>
<dbReference type="InterPro" id="IPR001841">
    <property type="entry name" value="Znf_RING"/>
</dbReference>
<evidence type="ECO:0000256" key="4">
    <source>
        <dbReference type="PROSITE-ProRule" id="PRU00175"/>
    </source>
</evidence>
<dbReference type="Pfam" id="PF00097">
    <property type="entry name" value="zf-C3HC4"/>
    <property type="match status" value="1"/>
</dbReference>